<dbReference type="AlphaFoldDB" id="A0A0F9PA59"/>
<sequence length="361" mass="38786">MTMAPWTEEPATPPGTEKKPPTRKFFAPWEANWWQSQNPGGLGNWRNWVSGFEQASKLTAPFSMMAQAPAATGQALSAARPVLGQAIGQAGKNVGGWMKRHPFASLVGAGAAYTGYQNLPQPPGPSLSDVPLGPELPYGFVPPEVWPPIKDVSTEPGADPTLPVPGQGQGAGNAPEVVTVGDRQFWWNATGGAIGTGTWELMQPVRPAQPPGLTAEQEMAENQRQREAAMAQLQYQYGQEGLLQTQQEEASRAATAAEAAQLQASVFANDPYKYWAQMGQGTPEAVARLTGGQVSPGEQFQQGVPLSTPSQQWWGNLLPSEQKQVTGGVNWLGIDPNDWLAMQQRMIPGLGARQMGPQWAR</sequence>
<reference evidence="2" key="1">
    <citation type="journal article" date="2015" name="Nature">
        <title>Complex archaea that bridge the gap between prokaryotes and eukaryotes.</title>
        <authorList>
            <person name="Spang A."/>
            <person name="Saw J.H."/>
            <person name="Jorgensen S.L."/>
            <person name="Zaremba-Niedzwiedzka K."/>
            <person name="Martijn J."/>
            <person name="Lind A.E."/>
            <person name="van Eijk R."/>
            <person name="Schleper C."/>
            <person name="Guy L."/>
            <person name="Ettema T.J."/>
        </authorList>
    </citation>
    <scope>NUCLEOTIDE SEQUENCE</scope>
</reference>
<name>A0A0F9PA59_9ZZZZ</name>
<evidence type="ECO:0000313" key="2">
    <source>
        <dbReference type="EMBL" id="KKN27044.1"/>
    </source>
</evidence>
<feature type="region of interest" description="Disordered" evidence="1">
    <location>
        <begin position="1"/>
        <end position="23"/>
    </location>
</feature>
<proteinExistence type="predicted"/>
<gene>
    <name evidence="2" type="ORF">LCGC14_0868520</name>
</gene>
<dbReference type="EMBL" id="LAZR01002672">
    <property type="protein sequence ID" value="KKN27044.1"/>
    <property type="molecule type" value="Genomic_DNA"/>
</dbReference>
<comment type="caution">
    <text evidence="2">The sequence shown here is derived from an EMBL/GenBank/DDBJ whole genome shotgun (WGS) entry which is preliminary data.</text>
</comment>
<accession>A0A0F9PA59</accession>
<organism evidence="2">
    <name type="scientific">marine sediment metagenome</name>
    <dbReference type="NCBI Taxonomy" id="412755"/>
    <lineage>
        <taxon>unclassified sequences</taxon>
        <taxon>metagenomes</taxon>
        <taxon>ecological metagenomes</taxon>
    </lineage>
</organism>
<evidence type="ECO:0000256" key="1">
    <source>
        <dbReference type="SAM" id="MobiDB-lite"/>
    </source>
</evidence>
<protein>
    <submittedName>
        <fullName evidence="2">Uncharacterized protein</fullName>
    </submittedName>
</protein>